<dbReference type="Pfam" id="PF09864">
    <property type="entry name" value="MliC"/>
    <property type="match status" value="1"/>
</dbReference>
<keyword evidence="1 5" id="KW-0732">Signal</keyword>
<accession>A0AAW9SRD4</accession>
<name>A0AAW9SRD4_9RHOB</name>
<keyword evidence="3" id="KW-0564">Palmitate</keyword>
<dbReference type="SUPFAM" id="SSF141488">
    <property type="entry name" value="YdhA-like"/>
    <property type="match status" value="1"/>
</dbReference>
<proteinExistence type="predicted"/>
<feature type="domain" description="C-type lysozyme inhibitor" evidence="6">
    <location>
        <begin position="39"/>
        <end position="105"/>
    </location>
</feature>
<dbReference type="Proteomes" id="UP001428774">
    <property type="component" value="Unassembled WGS sequence"/>
</dbReference>
<evidence type="ECO:0000259" key="6">
    <source>
        <dbReference type="Pfam" id="PF09864"/>
    </source>
</evidence>
<dbReference type="AlphaFoldDB" id="A0AAW9SRD4"/>
<evidence type="ECO:0000256" key="5">
    <source>
        <dbReference type="SAM" id="SignalP"/>
    </source>
</evidence>
<evidence type="ECO:0000256" key="1">
    <source>
        <dbReference type="ARBA" id="ARBA00022729"/>
    </source>
</evidence>
<sequence>MRFGSILAISLACASAASAEVSVTLNLGSEDMTMHTQGYTCDAAQPFDVQYLTSDSDALALVPVDGVRRVFVNVVSASGARYVSGQYEWWTKGETATLGDVMQDDALLHCTADNP</sequence>
<gene>
    <name evidence="7" type="ORF">ABFB10_21770</name>
</gene>
<dbReference type="InterPro" id="IPR036328">
    <property type="entry name" value="MliC_sf"/>
</dbReference>
<evidence type="ECO:0000256" key="3">
    <source>
        <dbReference type="ARBA" id="ARBA00023139"/>
    </source>
</evidence>
<feature type="chain" id="PRO_5043869334" evidence="5">
    <location>
        <begin position="20"/>
        <end position="115"/>
    </location>
</feature>
<keyword evidence="2" id="KW-0472">Membrane</keyword>
<evidence type="ECO:0000256" key="4">
    <source>
        <dbReference type="ARBA" id="ARBA00023288"/>
    </source>
</evidence>
<evidence type="ECO:0000256" key="2">
    <source>
        <dbReference type="ARBA" id="ARBA00023136"/>
    </source>
</evidence>
<protein>
    <submittedName>
        <fullName evidence="7">MliC family protein</fullName>
    </submittedName>
</protein>
<dbReference type="EMBL" id="JBDNCH010000004">
    <property type="protein sequence ID" value="MEN9063222.1"/>
    <property type="molecule type" value="Genomic_DNA"/>
</dbReference>
<dbReference type="InterPro" id="IPR018660">
    <property type="entry name" value="MliC"/>
</dbReference>
<evidence type="ECO:0000313" key="8">
    <source>
        <dbReference type="Proteomes" id="UP001428774"/>
    </source>
</evidence>
<evidence type="ECO:0000313" key="7">
    <source>
        <dbReference type="EMBL" id="MEN9063222.1"/>
    </source>
</evidence>
<dbReference type="RefSeq" id="WP_347168321.1">
    <property type="nucleotide sequence ID" value="NZ_JBDNCH010000004.1"/>
</dbReference>
<organism evidence="7 8">
    <name type="scientific">Ponticoccus litoralis</name>
    <dbReference type="NCBI Taxonomy" id="422297"/>
    <lineage>
        <taxon>Bacteria</taxon>
        <taxon>Pseudomonadati</taxon>
        <taxon>Pseudomonadota</taxon>
        <taxon>Alphaproteobacteria</taxon>
        <taxon>Rhodobacterales</taxon>
        <taxon>Roseobacteraceae</taxon>
        <taxon>Ponticoccus</taxon>
    </lineage>
</organism>
<comment type="caution">
    <text evidence="7">The sequence shown here is derived from an EMBL/GenBank/DDBJ whole genome shotgun (WGS) entry which is preliminary data.</text>
</comment>
<reference evidence="7 8" key="1">
    <citation type="submission" date="2024-05" db="EMBL/GenBank/DDBJ databases">
        <title>Genome sequence of Ponticoccus litoralis KCCM 90028.</title>
        <authorList>
            <person name="Kim J.M."/>
            <person name="Lee J.K."/>
            <person name="Choi B.J."/>
            <person name="Bayburt H."/>
            <person name="Baek J.H."/>
            <person name="Jeon C.O."/>
        </authorList>
    </citation>
    <scope>NUCLEOTIDE SEQUENCE [LARGE SCALE GENOMIC DNA]</scope>
    <source>
        <strain evidence="7 8">KCCM 90028</strain>
    </source>
</reference>
<keyword evidence="4" id="KW-0449">Lipoprotein</keyword>
<keyword evidence="8" id="KW-1185">Reference proteome</keyword>
<feature type="signal peptide" evidence="5">
    <location>
        <begin position="1"/>
        <end position="19"/>
    </location>
</feature>
<dbReference type="Gene3D" id="2.40.128.200">
    <property type="match status" value="1"/>
</dbReference>